<evidence type="ECO:0000259" key="2">
    <source>
        <dbReference type="PROSITE" id="PS51819"/>
    </source>
</evidence>
<dbReference type="PANTHER" id="PTHR47802:SF1">
    <property type="entry name" value="GLYOXALASE FAMILY PROTEIN, EXPRESSED"/>
    <property type="match status" value="1"/>
</dbReference>
<keyword evidence="3" id="KW-0456">Lyase</keyword>
<evidence type="ECO:0000256" key="1">
    <source>
        <dbReference type="SAM" id="SignalP"/>
    </source>
</evidence>
<sequence>MRKPALFLFLWIISTSLMAQKQTPRIQLNHIAIHVTNLQQSAAFYRDVIGLDSIPEPFKIGKHAWYRIGPAMALHVIAGAPEKKEYYKNNHICFSVSDMDAFLARLKSAGIVYEDVSGKTGAVTTRVDGVHQIWFRDPDGYWIEVNDAKE</sequence>
<name>A0A4R6IV56_9BACT</name>
<keyword evidence="1" id="KW-0732">Signal</keyword>
<dbReference type="RefSeq" id="WP_133474368.1">
    <property type="nucleotide sequence ID" value="NZ_SNWP01000011.1"/>
</dbReference>
<dbReference type="InterPro" id="IPR037523">
    <property type="entry name" value="VOC_core"/>
</dbReference>
<keyword evidence="4" id="KW-1185">Reference proteome</keyword>
<feature type="chain" id="PRO_5020584715" evidence="1">
    <location>
        <begin position="20"/>
        <end position="150"/>
    </location>
</feature>
<dbReference type="SUPFAM" id="SSF54593">
    <property type="entry name" value="Glyoxalase/Bleomycin resistance protein/Dihydroxybiphenyl dioxygenase"/>
    <property type="match status" value="1"/>
</dbReference>
<gene>
    <name evidence="3" type="ORF">BC659_1830</name>
</gene>
<dbReference type="GO" id="GO:0016829">
    <property type="term" value="F:lyase activity"/>
    <property type="evidence" value="ECO:0007669"/>
    <property type="project" value="UniProtKB-KW"/>
</dbReference>
<evidence type="ECO:0000313" key="3">
    <source>
        <dbReference type="EMBL" id="TDO26523.1"/>
    </source>
</evidence>
<dbReference type="Proteomes" id="UP000295741">
    <property type="component" value="Unassembled WGS sequence"/>
</dbReference>
<protein>
    <submittedName>
        <fullName evidence="3">Lactoylglutathione lyase</fullName>
    </submittedName>
</protein>
<dbReference type="AlphaFoldDB" id="A0A4R6IV56"/>
<organism evidence="3 4">
    <name type="scientific">Sediminibacterium goheungense</name>
    <dbReference type="NCBI Taxonomy" id="1086393"/>
    <lineage>
        <taxon>Bacteria</taxon>
        <taxon>Pseudomonadati</taxon>
        <taxon>Bacteroidota</taxon>
        <taxon>Chitinophagia</taxon>
        <taxon>Chitinophagales</taxon>
        <taxon>Chitinophagaceae</taxon>
        <taxon>Sediminibacterium</taxon>
    </lineage>
</organism>
<proteinExistence type="predicted"/>
<comment type="caution">
    <text evidence="3">The sequence shown here is derived from an EMBL/GenBank/DDBJ whole genome shotgun (WGS) entry which is preliminary data.</text>
</comment>
<dbReference type="InterPro" id="IPR004360">
    <property type="entry name" value="Glyas_Fos-R_dOase_dom"/>
</dbReference>
<dbReference type="OrthoDB" id="192739at2"/>
<dbReference type="PROSITE" id="PS51819">
    <property type="entry name" value="VOC"/>
    <property type="match status" value="1"/>
</dbReference>
<evidence type="ECO:0000313" key="4">
    <source>
        <dbReference type="Proteomes" id="UP000295741"/>
    </source>
</evidence>
<dbReference type="Pfam" id="PF00903">
    <property type="entry name" value="Glyoxalase"/>
    <property type="match status" value="1"/>
</dbReference>
<dbReference type="EMBL" id="SNWP01000011">
    <property type="protein sequence ID" value="TDO26523.1"/>
    <property type="molecule type" value="Genomic_DNA"/>
</dbReference>
<reference evidence="3 4" key="1">
    <citation type="submission" date="2019-03" db="EMBL/GenBank/DDBJ databases">
        <title>Genomic Encyclopedia of Archaeal and Bacterial Type Strains, Phase II (KMG-II): from individual species to whole genera.</title>
        <authorList>
            <person name="Goeker M."/>
        </authorList>
    </citation>
    <scope>NUCLEOTIDE SEQUENCE [LARGE SCALE GENOMIC DNA]</scope>
    <source>
        <strain evidence="3 4">DSM 28323</strain>
    </source>
</reference>
<dbReference type="InterPro" id="IPR029068">
    <property type="entry name" value="Glyas_Bleomycin-R_OHBP_Dase"/>
</dbReference>
<accession>A0A4R6IV56</accession>
<feature type="domain" description="VOC" evidence="2">
    <location>
        <begin position="27"/>
        <end position="148"/>
    </location>
</feature>
<dbReference type="Gene3D" id="3.10.180.10">
    <property type="entry name" value="2,3-Dihydroxybiphenyl 1,2-Dioxygenase, domain 1"/>
    <property type="match status" value="1"/>
</dbReference>
<dbReference type="PANTHER" id="PTHR47802">
    <property type="entry name" value="GLYOXALASE FAMILY PROTEIN, EXPRESSED"/>
    <property type="match status" value="1"/>
</dbReference>
<feature type="signal peptide" evidence="1">
    <location>
        <begin position="1"/>
        <end position="19"/>
    </location>
</feature>